<gene>
    <name evidence="1" type="ORF">SAMEA2259716_04771</name>
</gene>
<dbReference type="EMBL" id="FVGW01000012">
    <property type="protein sequence ID" value="SKM68231.1"/>
    <property type="molecule type" value="Genomic_DNA"/>
</dbReference>
<dbReference type="AlphaFoldDB" id="A0A1U1C403"/>
<protein>
    <submittedName>
        <fullName evidence="1">Uncharacterized protein</fullName>
    </submittedName>
</protein>
<evidence type="ECO:0000313" key="2">
    <source>
        <dbReference type="Proteomes" id="UP000190074"/>
    </source>
</evidence>
<dbReference type="RefSeq" id="WP_079626921.1">
    <property type="nucleotide sequence ID" value="NZ_FVGW01000012.1"/>
</dbReference>
<evidence type="ECO:0000313" key="1">
    <source>
        <dbReference type="EMBL" id="SKM68231.1"/>
    </source>
</evidence>
<dbReference type="Proteomes" id="UP000190074">
    <property type="component" value="Unassembled WGS sequence"/>
</dbReference>
<proteinExistence type="predicted"/>
<organism evidence="1 2">
    <name type="scientific">Mycobacteroides abscessus subsp. massiliense</name>
    <dbReference type="NCBI Taxonomy" id="1962118"/>
    <lineage>
        <taxon>Bacteria</taxon>
        <taxon>Bacillati</taxon>
        <taxon>Actinomycetota</taxon>
        <taxon>Actinomycetes</taxon>
        <taxon>Mycobacteriales</taxon>
        <taxon>Mycobacteriaceae</taxon>
        <taxon>Mycobacteroides</taxon>
        <taxon>Mycobacteroides abscessus</taxon>
    </lineage>
</organism>
<accession>A0A1U1C403</accession>
<name>A0A1U1C403_9MYCO</name>
<sequence length="59" mass="6978">MKWPRKQADWLINYIADRFYDRLRDRLLEDLAPWAGKSLRGDTYNVSVKALHDFLGGPQ</sequence>
<reference evidence="1 2" key="1">
    <citation type="submission" date="2016-11" db="EMBL/GenBank/DDBJ databases">
        <authorList>
            <consortium name="Pathogen Informatics"/>
        </authorList>
    </citation>
    <scope>NUCLEOTIDE SEQUENCE [LARGE SCALE GENOMIC DNA]</scope>
    <source>
        <strain evidence="1 2">911</strain>
    </source>
</reference>